<keyword evidence="3" id="KW-1185">Reference proteome</keyword>
<proteinExistence type="predicted"/>
<evidence type="ECO:0000256" key="1">
    <source>
        <dbReference type="SAM" id="Phobius"/>
    </source>
</evidence>
<organism evidence="2 3">
    <name type="scientific">Setaria italica</name>
    <name type="common">Foxtail millet</name>
    <name type="synonym">Panicum italicum</name>
    <dbReference type="NCBI Taxonomy" id="4555"/>
    <lineage>
        <taxon>Eukaryota</taxon>
        <taxon>Viridiplantae</taxon>
        <taxon>Streptophyta</taxon>
        <taxon>Embryophyta</taxon>
        <taxon>Tracheophyta</taxon>
        <taxon>Spermatophyta</taxon>
        <taxon>Magnoliopsida</taxon>
        <taxon>Liliopsida</taxon>
        <taxon>Poales</taxon>
        <taxon>Poaceae</taxon>
        <taxon>PACMAD clade</taxon>
        <taxon>Panicoideae</taxon>
        <taxon>Panicodae</taxon>
        <taxon>Paniceae</taxon>
        <taxon>Cenchrinae</taxon>
        <taxon>Setaria</taxon>
    </lineage>
</organism>
<keyword evidence="1" id="KW-0812">Transmembrane</keyword>
<accession>K3ZYP3</accession>
<dbReference type="Proteomes" id="UP000004995">
    <property type="component" value="Unassembled WGS sequence"/>
</dbReference>
<evidence type="ECO:0000313" key="2">
    <source>
        <dbReference type="EnsemblPlants" id="KQL24967"/>
    </source>
</evidence>
<name>K3ZYP3_SETIT</name>
<reference evidence="2" key="2">
    <citation type="submission" date="2018-08" db="UniProtKB">
        <authorList>
            <consortium name="EnsemblPlants"/>
        </authorList>
    </citation>
    <scope>IDENTIFICATION</scope>
    <source>
        <strain evidence="2">Yugu1</strain>
    </source>
</reference>
<dbReference type="EMBL" id="AGNK02001156">
    <property type="status" value="NOT_ANNOTATED_CDS"/>
    <property type="molecule type" value="Genomic_DNA"/>
</dbReference>
<keyword evidence="1" id="KW-1133">Transmembrane helix</keyword>
<keyword evidence="1" id="KW-0472">Membrane</keyword>
<reference evidence="3" key="1">
    <citation type="journal article" date="2012" name="Nat. Biotechnol.">
        <title>Reference genome sequence of the model plant Setaria.</title>
        <authorList>
            <person name="Bennetzen J.L."/>
            <person name="Schmutz J."/>
            <person name="Wang H."/>
            <person name="Percifield R."/>
            <person name="Hawkins J."/>
            <person name="Pontaroli A.C."/>
            <person name="Estep M."/>
            <person name="Feng L."/>
            <person name="Vaughn J.N."/>
            <person name="Grimwood J."/>
            <person name="Jenkins J."/>
            <person name="Barry K."/>
            <person name="Lindquist E."/>
            <person name="Hellsten U."/>
            <person name="Deshpande S."/>
            <person name="Wang X."/>
            <person name="Wu X."/>
            <person name="Mitros T."/>
            <person name="Triplett J."/>
            <person name="Yang X."/>
            <person name="Ye C.Y."/>
            <person name="Mauro-Herrera M."/>
            <person name="Wang L."/>
            <person name="Li P."/>
            <person name="Sharma M."/>
            <person name="Sharma R."/>
            <person name="Ronald P.C."/>
            <person name="Panaud O."/>
            <person name="Kellogg E.A."/>
            <person name="Brutnell T.P."/>
            <person name="Doust A.N."/>
            <person name="Tuskan G.A."/>
            <person name="Rokhsar D."/>
            <person name="Devos K.M."/>
        </authorList>
    </citation>
    <scope>NUCLEOTIDE SEQUENCE [LARGE SCALE GENOMIC DNA]</scope>
    <source>
        <strain evidence="3">cv. Yugu1</strain>
    </source>
</reference>
<dbReference type="Gramene" id="KQL24967">
    <property type="protein sequence ID" value="KQL24967"/>
    <property type="gene ID" value="SETIT_031725mg"/>
</dbReference>
<dbReference type="HOGENOM" id="CLU_2659181_0_0_1"/>
<dbReference type="AlphaFoldDB" id="K3ZYP3"/>
<evidence type="ECO:0000313" key="3">
    <source>
        <dbReference type="Proteomes" id="UP000004995"/>
    </source>
</evidence>
<sequence>MVGGVAHGRPRRRALRLEHGAHGGRRGARFCFPFLIFYFFFLFFNLLPGHHLPLENSLQGRIMASPAPEDTISRDG</sequence>
<protein>
    <submittedName>
        <fullName evidence="2">Uncharacterized protein</fullName>
    </submittedName>
</protein>
<dbReference type="InParanoid" id="K3ZYP3"/>
<dbReference type="EnsemblPlants" id="KQL24967">
    <property type="protein sequence ID" value="KQL24967"/>
    <property type="gene ID" value="SETIT_031725mg"/>
</dbReference>
<feature type="transmembrane region" description="Helical" evidence="1">
    <location>
        <begin position="30"/>
        <end position="47"/>
    </location>
</feature>